<feature type="transmembrane region" description="Helical" evidence="7">
    <location>
        <begin position="222"/>
        <end position="247"/>
    </location>
</feature>
<name>A0A0P0YR32_9ENTR</name>
<keyword evidence="3" id="KW-1003">Cell membrane</keyword>
<evidence type="ECO:0000256" key="2">
    <source>
        <dbReference type="ARBA" id="ARBA00007430"/>
    </source>
</evidence>
<feature type="transmembrane region" description="Helical" evidence="7">
    <location>
        <begin position="327"/>
        <end position="345"/>
    </location>
</feature>
<dbReference type="PANTHER" id="PTHR30250">
    <property type="entry name" value="PST FAMILY PREDICTED COLANIC ACID TRANSPORTER"/>
    <property type="match status" value="1"/>
</dbReference>
<feature type="transmembrane region" description="Helical" evidence="7">
    <location>
        <begin position="178"/>
        <end position="201"/>
    </location>
</feature>
<accession>A0A0P0YR32</accession>
<evidence type="ECO:0000256" key="5">
    <source>
        <dbReference type="ARBA" id="ARBA00022989"/>
    </source>
</evidence>
<dbReference type="EMBL" id="AB924565">
    <property type="protein sequence ID" value="BAT23506.1"/>
    <property type="molecule type" value="Genomic_DNA"/>
</dbReference>
<keyword evidence="4 7" id="KW-0812">Transmembrane</keyword>
<feature type="transmembrane region" description="Helical" evidence="7">
    <location>
        <begin position="153"/>
        <end position="172"/>
    </location>
</feature>
<feature type="transmembrane region" description="Helical" evidence="7">
    <location>
        <begin position="444"/>
        <end position="466"/>
    </location>
</feature>
<feature type="transmembrane region" description="Helical" evidence="7">
    <location>
        <begin position="421"/>
        <end position="438"/>
    </location>
</feature>
<feature type="transmembrane region" description="Helical" evidence="7">
    <location>
        <begin position="366"/>
        <end position="387"/>
    </location>
</feature>
<sequence length="479" mass="53365">MANQEVSSRKVFTGFIWFIISKLFPALSGLIIFFVTSRAITAEDLGLITLSVSIITFIIYLSYNGFCDAIIQIKELKQKHINTVFFLNTISSSILFTISAVVIFMLTYFGVFPKRLNYIYTILGLKCLLDTFSLLPVALLARQMEFKAIGIRTLYSSIISALVALPVFYYFGSISALIVNYLTSSILGFIIAWISSPYPLIIKFDRESYKDLRHIGVTTTAAKLISSVSFDNIFIGFFGSGVTLGLYSFSKRVFGIFTDILSGGISSVTYPLYASLQDDKNKLKESFLKATFLSALVGIPAYTGLILLSPSLIPLFFGSQWNEAVPVLQISCLLGFITCIGSLQTSLIKGVGKSMWILKYQCAQQILTILIAILFSPQGPTVVMAMITIKTFLVWPFTIFYITKLLSISVFSYLRNLFKPFVSGAVLVCVFYLLKVLLGSINPYLFVVLEIFICAVFYILSILILARREIIIMLSGLKK</sequence>
<reference evidence="8" key="2">
    <citation type="journal article" date="2015" name="Sci. Rep.">
        <title>Genetic analysis of capsular polysaccharide synthesis gene clusters in 79 capsular types of Klebsiella spp.</title>
        <authorList>
            <person name="Pan Y.J."/>
            <person name="Lin T.L."/>
            <person name="Chen C.T."/>
            <person name="Chen Y.Y."/>
            <person name="Hsieh P.F."/>
            <person name="Hsu C.R."/>
            <person name="Wu M.C."/>
            <person name="Wang J.T."/>
        </authorList>
    </citation>
    <scope>NUCLEOTIDE SEQUENCE</scope>
    <source>
        <strain evidence="8">6613</strain>
    </source>
</reference>
<comment type="subcellular location">
    <subcellularLocation>
        <location evidence="1">Cell membrane</location>
        <topology evidence="1">Multi-pass membrane protein</topology>
    </subcellularLocation>
</comment>
<evidence type="ECO:0000256" key="1">
    <source>
        <dbReference type="ARBA" id="ARBA00004651"/>
    </source>
</evidence>
<gene>
    <name evidence="8" type="primary">wzx</name>
</gene>
<evidence type="ECO:0000256" key="6">
    <source>
        <dbReference type="ARBA" id="ARBA00023136"/>
    </source>
</evidence>
<evidence type="ECO:0000313" key="8">
    <source>
        <dbReference type="EMBL" id="BAT23506.1"/>
    </source>
</evidence>
<organism evidence="8">
    <name type="scientific">Klebsiella sp. 6613</name>
    <dbReference type="NCBI Taxonomy" id="97472"/>
    <lineage>
        <taxon>Bacteria</taxon>
        <taxon>Pseudomonadati</taxon>
        <taxon>Pseudomonadota</taxon>
        <taxon>Gammaproteobacteria</taxon>
        <taxon>Enterobacterales</taxon>
        <taxon>Enterobacteriaceae</taxon>
        <taxon>Klebsiella/Raoultella group</taxon>
        <taxon>Klebsiella</taxon>
    </lineage>
</organism>
<feature type="transmembrane region" description="Helical" evidence="7">
    <location>
        <begin position="118"/>
        <end position="141"/>
    </location>
</feature>
<dbReference type="AlphaFoldDB" id="A0A0P0YR32"/>
<dbReference type="Pfam" id="PF13440">
    <property type="entry name" value="Polysacc_synt_3"/>
    <property type="match status" value="1"/>
</dbReference>
<evidence type="ECO:0000256" key="4">
    <source>
        <dbReference type="ARBA" id="ARBA00022692"/>
    </source>
</evidence>
<keyword evidence="5 7" id="KW-1133">Transmembrane helix</keyword>
<evidence type="ECO:0000256" key="7">
    <source>
        <dbReference type="SAM" id="Phobius"/>
    </source>
</evidence>
<proteinExistence type="inferred from homology"/>
<feature type="transmembrane region" description="Helical" evidence="7">
    <location>
        <begin position="45"/>
        <end position="63"/>
    </location>
</feature>
<feature type="transmembrane region" description="Helical" evidence="7">
    <location>
        <begin position="253"/>
        <end position="274"/>
    </location>
</feature>
<dbReference type="PANTHER" id="PTHR30250:SF10">
    <property type="entry name" value="LIPOPOLYSACCHARIDE BIOSYNTHESIS PROTEIN WZXC"/>
    <property type="match status" value="1"/>
</dbReference>
<dbReference type="GO" id="GO:0005886">
    <property type="term" value="C:plasma membrane"/>
    <property type="evidence" value="ECO:0007669"/>
    <property type="project" value="UniProtKB-SubCell"/>
</dbReference>
<feature type="transmembrane region" description="Helical" evidence="7">
    <location>
        <begin position="286"/>
        <end position="307"/>
    </location>
</feature>
<feature type="transmembrane region" description="Helical" evidence="7">
    <location>
        <begin position="12"/>
        <end position="33"/>
    </location>
</feature>
<keyword evidence="6 7" id="KW-0472">Membrane</keyword>
<dbReference type="InterPro" id="IPR050833">
    <property type="entry name" value="Poly_Biosynth_Transport"/>
</dbReference>
<evidence type="ECO:0000256" key="3">
    <source>
        <dbReference type="ARBA" id="ARBA00022475"/>
    </source>
</evidence>
<comment type="similarity">
    <text evidence="2">Belongs to the polysaccharide synthase family.</text>
</comment>
<feature type="transmembrane region" description="Helical" evidence="7">
    <location>
        <begin position="84"/>
        <end position="112"/>
    </location>
</feature>
<reference evidence="8" key="1">
    <citation type="submission" date="2014-04" db="EMBL/GenBank/DDBJ databases">
        <authorList>
            <person name="Harrison E."/>
        </authorList>
    </citation>
    <scope>NUCLEOTIDE SEQUENCE</scope>
    <source>
        <strain evidence="8">6613</strain>
    </source>
</reference>
<protein>
    <submittedName>
        <fullName evidence="8">Capsule repeat unit export</fullName>
    </submittedName>
</protein>
<feature type="transmembrane region" description="Helical" evidence="7">
    <location>
        <begin position="393"/>
        <end position="414"/>
    </location>
</feature>